<dbReference type="GO" id="GO:0034599">
    <property type="term" value="P:cellular response to oxidative stress"/>
    <property type="evidence" value="ECO:0007669"/>
    <property type="project" value="TreeGrafter"/>
</dbReference>
<keyword evidence="2" id="KW-0812">Transmembrane</keyword>
<evidence type="ECO:0000256" key="2">
    <source>
        <dbReference type="SAM" id="Phobius"/>
    </source>
</evidence>
<evidence type="ECO:0000313" key="5">
    <source>
        <dbReference type="Proteomes" id="UP000186303"/>
    </source>
</evidence>
<dbReference type="GO" id="GO:0005737">
    <property type="term" value="C:cytoplasm"/>
    <property type="evidence" value="ECO:0007669"/>
    <property type="project" value="TreeGrafter"/>
</dbReference>
<gene>
    <name evidence="4" type="ORF">MSYG_2638</name>
</gene>
<proteinExistence type="predicted"/>
<accession>A0A1M8A741</accession>
<dbReference type="PRINTS" id="PR00160">
    <property type="entry name" value="GLUTAREDOXIN"/>
</dbReference>
<dbReference type="EMBL" id="LT671824">
    <property type="protein sequence ID" value="SHO78296.1"/>
    <property type="molecule type" value="Genomic_DNA"/>
</dbReference>
<dbReference type="PROSITE" id="PS51354">
    <property type="entry name" value="GLUTAREDOXIN_2"/>
    <property type="match status" value="1"/>
</dbReference>
<dbReference type="STRING" id="1230383.A0A1M8A741"/>
<dbReference type="PANTHER" id="PTHR45694">
    <property type="entry name" value="GLUTAREDOXIN 2"/>
    <property type="match status" value="1"/>
</dbReference>
<dbReference type="GO" id="GO:0005634">
    <property type="term" value="C:nucleus"/>
    <property type="evidence" value="ECO:0007669"/>
    <property type="project" value="TreeGrafter"/>
</dbReference>
<dbReference type="VEuPathDB" id="FungiDB:MSYG_2638"/>
<dbReference type="PANTHER" id="PTHR45694:SF18">
    <property type="entry name" value="GLUTAREDOXIN-1-RELATED"/>
    <property type="match status" value="1"/>
</dbReference>
<keyword evidence="2" id="KW-0472">Membrane</keyword>
<evidence type="ECO:0000259" key="3">
    <source>
        <dbReference type="Pfam" id="PF00462"/>
    </source>
</evidence>
<dbReference type="OrthoDB" id="423313at2759"/>
<dbReference type="InterPro" id="IPR002109">
    <property type="entry name" value="Glutaredoxin"/>
</dbReference>
<protein>
    <submittedName>
        <fullName evidence="4">Similar to S.cerevisiae protein GRX7 (Cis-golgi localized monothiol glutaredoxin)</fullName>
    </submittedName>
</protein>
<dbReference type="InterPro" id="IPR036249">
    <property type="entry name" value="Thioredoxin-like_sf"/>
</dbReference>
<dbReference type="InterPro" id="IPR014025">
    <property type="entry name" value="Glutaredoxin_subgr"/>
</dbReference>
<keyword evidence="5" id="KW-1185">Reference proteome</keyword>
<dbReference type="GO" id="GO:0015038">
    <property type="term" value="F:glutathione disulfide oxidoreductase activity"/>
    <property type="evidence" value="ECO:0007669"/>
    <property type="project" value="TreeGrafter"/>
</dbReference>
<evidence type="ECO:0000256" key="1">
    <source>
        <dbReference type="SAM" id="MobiDB-lite"/>
    </source>
</evidence>
<dbReference type="AlphaFoldDB" id="A0A1M8A741"/>
<sequence length="268" mass="30189">MGETRIDMRAAGAARDDSHAARVALPVAWFRRRKTLLFATFVLVCVCVWLWVDPSAMPAPSLRRKRVDPDIRKLLRTTPGAIPGIPSPPGGHEGRNGEPYPSRRDLTTLLIEHLREPSFRVDESVWREWAAWLEPGAWPDDAHVQFLTELKRIHGGDLGDVKRYLHSPIAWEMYHLQLEPLTVFSKSYCPYSRGAKSLLTDYGANFTVYEVDLRYDFTHIAPLLWALTGHRTYPKVLTGSHLVGGLDTLQDLHDRGLLEGVLHGAGAL</sequence>
<dbReference type="SUPFAM" id="SSF52833">
    <property type="entry name" value="Thioredoxin-like"/>
    <property type="match status" value="1"/>
</dbReference>
<feature type="domain" description="Glutaredoxin" evidence="3">
    <location>
        <begin position="182"/>
        <end position="241"/>
    </location>
</feature>
<reference evidence="5" key="1">
    <citation type="journal article" date="2017" name="Nucleic Acids Res.">
        <title>Proteogenomics produces comprehensive and highly accurate protein-coding gene annotation in a complete genome assembly of Malassezia sympodialis.</title>
        <authorList>
            <person name="Zhu Y."/>
            <person name="Engstroem P.G."/>
            <person name="Tellgren-Roth C."/>
            <person name="Baudo C.D."/>
            <person name="Kennell J.C."/>
            <person name="Sun S."/>
            <person name="Billmyre R.B."/>
            <person name="Schroeder M.S."/>
            <person name="Andersson A."/>
            <person name="Holm T."/>
            <person name="Sigurgeirsson B."/>
            <person name="Wu G."/>
            <person name="Sankaranarayanan S.R."/>
            <person name="Siddharthan R."/>
            <person name="Sanyal K."/>
            <person name="Lundeberg J."/>
            <person name="Nystedt B."/>
            <person name="Boekhout T."/>
            <person name="Dawson T.L. Jr."/>
            <person name="Heitman J."/>
            <person name="Scheynius A."/>
            <person name="Lehtioe J."/>
        </authorList>
    </citation>
    <scope>NUCLEOTIDE SEQUENCE [LARGE SCALE GENOMIC DNA]</scope>
    <source>
        <strain evidence="5">ATCC 42132</strain>
    </source>
</reference>
<keyword evidence="2" id="KW-1133">Transmembrane helix</keyword>
<feature type="transmembrane region" description="Helical" evidence="2">
    <location>
        <begin position="35"/>
        <end position="52"/>
    </location>
</feature>
<feature type="region of interest" description="Disordered" evidence="1">
    <location>
        <begin position="78"/>
        <end position="99"/>
    </location>
</feature>
<evidence type="ECO:0000313" key="4">
    <source>
        <dbReference type="EMBL" id="SHO78296.1"/>
    </source>
</evidence>
<name>A0A1M8A741_MALS4</name>
<organism evidence="4 5">
    <name type="scientific">Malassezia sympodialis (strain ATCC 42132)</name>
    <name type="common">Atopic eczema-associated yeast</name>
    <dbReference type="NCBI Taxonomy" id="1230383"/>
    <lineage>
        <taxon>Eukaryota</taxon>
        <taxon>Fungi</taxon>
        <taxon>Dikarya</taxon>
        <taxon>Basidiomycota</taxon>
        <taxon>Ustilaginomycotina</taxon>
        <taxon>Malasseziomycetes</taxon>
        <taxon>Malasseziales</taxon>
        <taxon>Malasseziaceae</taxon>
        <taxon>Malassezia</taxon>
    </lineage>
</organism>
<dbReference type="Proteomes" id="UP000186303">
    <property type="component" value="Chromosome 4"/>
</dbReference>
<dbReference type="Gene3D" id="3.40.30.10">
    <property type="entry name" value="Glutaredoxin"/>
    <property type="match status" value="1"/>
</dbReference>
<dbReference type="Pfam" id="PF00462">
    <property type="entry name" value="Glutaredoxin"/>
    <property type="match status" value="1"/>
</dbReference>